<evidence type="ECO:0000313" key="2">
    <source>
        <dbReference type="EMBL" id="PLW86347.1"/>
    </source>
</evidence>
<proteinExistence type="predicted"/>
<evidence type="ECO:0000256" key="1">
    <source>
        <dbReference type="SAM" id="Phobius"/>
    </source>
</evidence>
<dbReference type="Gene3D" id="2.60.40.10">
    <property type="entry name" value="Immunoglobulins"/>
    <property type="match status" value="1"/>
</dbReference>
<gene>
    <name evidence="2" type="ORF">C0029_07930</name>
</gene>
<evidence type="ECO:0000313" key="3">
    <source>
        <dbReference type="Proteomes" id="UP000235162"/>
    </source>
</evidence>
<dbReference type="KEGG" id="hja:BST95_08890"/>
<protein>
    <recommendedName>
        <fullName evidence="4">Bacterial repeat domain-containing protein</fullName>
    </recommendedName>
</protein>
<dbReference type="AlphaFoldDB" id="A0AAP8MF27"/>
<comment type="caution">
    <text evidence="2">The sequence shown here is derived from an EMBL/GenBank/DDBJ whole genome shotgun (WGS) entry which is preliminary data.</text>
</comment>
<sequence length="645" mass="69521">MSNFTAPIRRGTAVLRSTLVILGLALLSGCKILITVPPGGTVVSESTFCPSDGICEVDVSSTQFKETFSVETEPGFEFVGWRSAFRHLCGGNNNDCAIETAGFAGNAALMAFLNNDEIFYLAPIIVPSAPTVSGNITYDRVPQRSLGQGLDYNNITAMPVRGATVQLIDSATDQVLQETLSDAAGAYAFTANSTDAVFVRVRAQSQRVGTPNWDITIRDNTQGDALYVMDGEDATPADMPQRNLHAPSGWGGSSYTTERTAGPFALLDTMYDATLQLVEIDLDINLPPLQVFWSEKNSTASGNLADGDIGTSFHVIDNGQPKLYILGQQDDDTDEYDVHVVVHEWMHYMDNQIARSDSFGGRWGGGEILDIRLAFGEGLANGLGAALLDNPWYADSHGPGQQGVWSFSMEAGARFNPGWFSSSSVQSLIYDLYDEQHDGADDLTLGLRPIYAALTGEHRVTPAMTSIFSFVDSLLNHHPELAGSLANMLEAESITGDIVDPYGSREQNRPPGDRDGVQSMLPVYPELDVNGNAIEVCSQTHFDFNGDGNKLGVDALVRFSVPGFDQYQVLIERTSGMFGSDPDFTVYRQGLPVLGGFNPDADFESATGPLNAGPHILNLYGYYNAIQPGDANAGDVCYAVSIQAQ</sequence>
<reference evidence="2 3" key="1">
    <citation type="submission" date="2018-01" db="EMBL/GenBank/DDBJ databases">
        <title>The draft genome sequence of Halioglobus japonicus S1-36.</title>
        <authorList>
            <person name="Du Z.-J."/>
            <person name="Shi M.-J."/>
        </authorList>
    </citation>
    <scope>NUCLEOTIDE SEQUENCE [LARGE SCALE GENOMIC DNA]</scope>
    <source>
        <strain evidence="2 3">S1-36</strain>
    </source>
</reference>
<organism evidence="2 3">
    <name type="scientific">Halioglobus japonicus</name>
    <dbReference type="NCBI Taxonomy" id="930805"/>
    <lineage>
        <taxon>Bacteria</taxon>
        <taxon>Pseudomonadati</taxon>
        <taxon>Pseudomonadota</taxon>
        <taxon>Gammaproteobacteria</taxon>
        <taxon>Cellvibrionales</taxon>
        <taxon>Halieaceae</taxon>
        <taxon>Halioglobus</taxon>
    </lineage>
</organism>
<dbReference type="InterPro" id="IPR013783">
    <property type="entry name" value="Ig-like_fold"/>
</dbReference>
<feature type="transmembrane region" description="Helical" evidence="1">
    <location>
        <begin position="12"/>
        <end position="34"/>
    </location>
</feature>
<accession>A0AAP8MF27</accession>
<keyword evidence="3" id="KW-1185">Reference proteome</keyword>
<keyword evidence="1" id="KW-0472">Membrane</keyword>
<dbReference type="Proteomes" id="UP000235162">
    <property type="component" value="Unassembled WGS sequence"/>
</dbReference>
<dbReference type="EMBL" id="PKUR01000002">
    <property type="protein sequence ID" value="PLW86347.1"/>
    <property type="molecule type" value="Genomic_DNA"/>
</dbReference>
<keyword evidence="1" id="KW-0812">Transmembrane</keyword>
<keyword evidence="1" id="KW-1133">Transmembrane helix</keyword>
<evidence type="ECO:0008006" key="4">
    <source>
        <dbReference type="Google" id="ProtNLM"/>
    </source>
</evidence>
<name>A0AAP8MF27_9GAMM</name>